<accession>A0AAV0SUW5</accession>
<name>A0AAV0SUW5_9STRA</name>
<evidence type="ECO:0000313" key="3">
    <source>
        <dbReference type="Proteomes" id="UP001159659"/>
    </source>
</evidence>
<sequence>MAALSRLLVFCDYLENRLHTSSLSLLRRILLDFYAGNEHTLVDFMRLGASVVSVMPIEKTGSHHRKEATQLLIQQIIGDHNVRKEDVPSNQVNIHQSTQNQMDTIGSQQLEACVFRFLSARVATKNILWLRDMYYEFCKGEDAMLHEFVMRGNEPICVIPVDIQALGMAPLPPSPLTVGTIRKMKTDTSASTSSRATTPSQTLSPQRKRRREKKRAASHKRKKSRRTLVAAQRKIDIAATIKATPESLASPSADEVRQSIVTAVKRIEEKEPWKCTFKIETLVMPFSRIRHPKLAEALQTFWETHARAVWERKFWSPLPCPRTHQLHNERRCRQSKALVFFEKRVLIPVDKDLGASFFVDMDRRRTPYSGWFYLDEAVDLFTLAQRYSLSVCLQYIELEAWKRFPIAPGVGRRFSSESMWSSSTQLRPVLSQIMAAKAKTDVKQPS</sequence>
<proteinExistence type="predicted"/>
<dbReference type="Proteomes" id="UP001159659">
    <property type="component" value="Unassembled WGS sequence"/>
</dbReference>
<dbReference type="EMBL" id="CANTFK010000107">
    <property type="protein sequence ID" value="CAI5706627.1"/>
    <property type="molecule type" value="Genomic_DNA"/>
</dbReference>
<feature type="region of interest" description="Disordered" evidence="1">
    <location>
        <begin position="185"/>
        <end position="228"/>
    </location>
</feature>
<protein>
    <submittedName>
        <fullName evidence="2">Uncharacterized protein</fullName>
    </submittedName>
</protein>
<evidence type="ECO:0000313" key="2">
    <source>
        <dbReference type="EMBL" id="CAI5706627.1"/>
    </source>
</evidence>
<feature type="compositionally biased region" description="Low complexity" evidence="1">
    <location>
        <begin position="187"/>
        <end position="202"/>
    </location>
</feature>
<reference evidence="2" key="1">
    <citation type="submission" date="2022-12" db="EMBL/GenBank/DDBJ databases">
        <authorList>
            <person name="Webb A."/>
        </authorList>
    </citation>
    <scope>NUCLEOTIDE SEQUENCE</scope>
    <source>
        <strain evidence="2">Pf2</strain>
    </source>
</reference>
<feature type="compositionally biased region" description="Basic residues" evidence="1">
    <location>
        <begin position="206"/>
        <end position="226"/>
    </location>
</feature>
<comment type="caution">
    <text evidence="2">The sequence shown here is derived from an EMBL/GenBank/DDBJ whole genome shotgun (WGS) entry which is preliminary data.</text>
</comment>
<evidence type="ECO:0000256" key="1">
    <source>
        <dbReference type="SAM" id="MobiDB-lite"/>
    </source>
</evidence>
<gene>
    <name evidence="2" type="ORF">PFR002_LOCUS1124</name>
</gene>
<dbReference type="AlphaFoldDB" id="A0AAV0SUW5"/>
<organism evidence="2 3">
    <name type="scientific">Peronospora farinosa</name>
    <dbReference type="NCBI Taxonomy" id="134698"/>
    <lineage>
        <taxon>Eukaryota</taxon>
        <taxon>Sar</taxon>
        <taxon>Stramenopiles</taxon>
        <taxon>Oomycota</taxon>
        <taxon>Peronosporomycetes</taxon>
        <taxon>Peronosporales</taxon>
        <taxon>Peronosporaceae</taxon>
        <taxon>Peronospora</taxon>
    </lineage>
</organism>